<name>A0A1H6E708_9ACTN</name>
<reference evidence="2" key="1">
    <citation type="submission" date="2016-10" db="EMBL/GenBank/DDBJ databases">
        <authorList>
            <person name="Varghese N."/>
            <person name="Submissions S."/>
        </authorList>
    </citation>
    <scope>NUCLEOTIDE SEQUENCE [LARGE SCALE GENOMIC DNA]</scope>
    <source>
        <strain evidence="2">DSM 43163</strain>
    </source>
</reference>
<sequence>MTPFCEVADVRVSRKPWLGCRFDLRGEDGRMAAQWTRNLVLLGFWA</sequence>
<evidence type="ECO:0000313" key="1">
    <source>
        <dbReference type="EMBL" id="SEG92714.1"/>
    </source>
</evidence>
<evidence type="ECO:0000313" key="2">
    <source>
        <dbReference type="Proteomes" id="UP000236723"/>
    </source>
</evidence>
<dbReference type="AlphaFoldDB" id="A0A1H6E708"/>
<gene>
    <name evidence="1" type="ORF">SAMN04489712_1359</name>
</gene>
<keyword evidence="2" id="KW-1185">Reference proteome</keyword>
<organism evidence="1 2">
    <name type="scientific">Thermomonospora echinospora</name>
    <dbReference type="NCBI Taxonomy" id="1992"/>
    <lineage>
        <taxon>Bacteria</taxon>
        <taxon>Bacillati</taxon>
        <taxon>Actinomycetota</taxon>
        <taxon>Actinomycetes</taxon>
        <taxon>Streptosporangiales</taxon>
        <taxon>Thermomonosporaceae</taxon>
        <taxon>Thermomonospora</taxon>
    </lineage>
</organism>
<proteinExistence type="predicted"/>
<dbReference type="Proteomes" id="UP000236723">
    <property type="component" value="Unassembled WGS sequence"/>
</dbReference>
<dbReference type="EMBL" id="FNVO01000035">
    <property type="protein sequence ID" value="SEG92714.1"/>
    <property type="molecule type" value="Genomic_DNA"/>
</dbReference>
<accession>A0A1H6E708</accession>
<protein>
    <submittedName>
        <fullName evidence="1">Uncharacterized protein</fullName>
    </submittedName>
</protein>